<dbReference type="OrthoDB" id="3261206at2"/>
<organism evidence="1 3">
    <name type="scientific">Amycolatopsis regifaucium</name>
    <dbReference type="NCBI Taxonomy" id="546365"/>
    <lineage>
        <taxon>Bacteria</taxon>
        <taxon>Bacillati</taxon>
        <taxon>Actinomycetota</taxon>
        <taxon>Actinomycetes</taxon>
        <taxon>Pseudonocardiales</taxon>
        <taxon>Pseudonocardiaceae</taxon>
        <taxon>Amycolatopsis</taxon>
    </lineage>
</organism>
<evidence type="ECO:0000313" key="4">
    <source>
        <dbReference type="Proteomes" id="UP000186883"/>
    </source>
</evidence>
<comment type="caution">
    <text evidence="1">The sequence shown here is derived from an EMBL/GenBank/DDBJ whole genome shotgun (WGS) entry which is preliminary data.</text>
</comment>
<protein>
    <submittedName>
        <fullName evidence="1">Uncharacterized protein</fullName>
    </submittedName>
</protein>
<name>A0A154MK48_9PSEU</name>
<dbReference type="Proteomes" id="UP000186883">
    <property type="component" value="Unassembled WGS sequence"/>
</dbReference>
<dbReference type="Proteomes" id="UP000076321">
    <property type="component" value="Unassembled WGS sequence"/>
</dbReference>
<dbReference type="EMBL" id="LQCI01000013">
    <property type="protein sequence ID" value="KZB84784.1"/>
    <property type="molecule type" value="Genomic_DNA"/>
</dbReference>
<dbReference type="EMBL" id="LOBU02000018">
    <property type="protein sequence ID" value="OKA05233.1"/>
    <property type="molecule type" value="Genomic_DNA"/>
</dbReference>
<reference evidence="1 3" key="1">
    <citation type="submission" date="2015-12" db="EMBL/GenBank/DDBJ databases">
        <title>Amycolatopsis regifaucium genome sequencing and assembly.</title>
        <authorList>
            <person name="Mayilraj S."/>
        </authorList>
    </citation>
    <scope>NUCLEOTIDE SEQUENCE [LARGE SCALE GENOMIC DNA]</scope>
    <source>
        <strain evidence="1 3">GY080</strain>
    </source>
</reference>
<evidence type="ECO:0000313" key="3">
    <source>
        <dbReference type="Proteomes" id="UP000076321"/>
    </source>
</evidence>
<dbReference type="RefSeq" id="WP_061989700.1">
    <property type="nucleotide sequence ID" value="NZ_FOPQ01000028.1"/>
</dbReference>
<gene>
    <name evidence="2" type="ORF">ATP06_0227120</name>
    <name evidence="1" type="ORF">AVL48_31760</name>
</gene>
<dbReference type="AlphaFoldDB" id="A0A154MK48"/>
<reference evidence="2 4" key="2">
    <citation type="submission" date="2016-11" db="EMBL/GenBank/DDBJ databases">
        <title>Genome sequencing of Amycolatopsis regifaucium.</title>
        <authorList>
            <person name="Mayilraj S."/>
            <person name="Kaur N."/>
        </authorList>
    </citation>
    <scope>NUCLEOTIDE SEQUENCE [LARGE SCALE GENOMIC DNA]</scope>
    <source>
        <strain evidence="2 4">GY080</strain>
    </source>
</reference>
<evidence type="ECO:0000313" key="2">
    <source>
        <dbReference type="EMBL" id="OKA05233.1"/>
    </source>
</evidence>
<accession>A0A154MK48</accession>
<proteinExistence type="predicted"/>
<keyword evidence="4" id="KW-1185">Reference proteome</keyword>
<evidence type="ECO:0000313" key="1">
    <source>
        <dbReference type="EMBL" id="KZB84784.1"/>
    </source>
</evidence>
<sequence>MALHDLGVALCEVSTWQEATIALDEAVAIRRRLAQDEPERYRWDLAGSLHRSAGVFQTASRTWRGVLQQERRLPCSGRSEAWWWFHTIVLTAEFGHARDAFRSIFATVQGIAVERVLVRSPRRQIEFLVIVVRLGKTRRSRLVPARATAPEHGRPHGLWAS</sequence>